<organism evidence="3 4">
    <name type="scientific">Linum trigynum</name>
    <dbReference type="NCBI Taxonomy" id="586398"/>
    <lineage>
        <taxon>Eukaryota</taxon>
        <taxon>Viridiplantae</taxon>
        <taxon>Streptophyta</taxon>
        <taxon>Embryophyta</taxon>
        <taxon>Tracheophyta</taxon>
        <taxon>Spermatophyta</taxon>
        <taxon>Magnoliopsida</taxon>
        <taxon>eudicotyledons</taxon>
        <taxon>Gunneridae</taxon>
        <taxon>Pentapetalae</taxon>
        <taxon>rosids</taxon>
        <taxon>fabids</taxon>
        <taxon>Malpighiales</taxon>
        <taxon>Linaceae</taxon>
        <taxon>Linum</taxon>
    </lineage>
</organism>
<feature type="signal peptide" evidence="2">
    <location>
        <begin position="1"/>
        <end position="18"/>
    </location>
</feature>
<proteinExistence type="predicted"/>
<protein>
    <recommendedName>
        <fullName evidence="5">Secreted protein</fullName>
    </recommendedName>
</protein>
<evidence type="ECO:0000313" key="4">
    <source>
        <dbReference type="Proteomes" id="UP001497516"/>
    </source>
</evidence>
<keyword evidence="2" id="KW-0732">Signal</keyword>
<evidence type="ECO:0000256" key="2">
    <source>
        <dbReference type="SAM" id="SignalP"/>
    </source>
</evidence>
<evidence type="ECO:0000313" key="3">
    <source>
        <dbReference type="EMBL" id="CAL1354719.1"/>
    </source>
</evidence>
<evidence type="ECO:0008006" key="5">
    <source>
        <dbReference type="Google" id="ProtNLM"/>
    </source>
</evidence>
<evidence type="ECO:0000256" key="1">
    <source>
        <dbReference type="SAM" id="MobiDB-lite"/>
    </source>
</evidence>
<gene>
    <name evidence="3" type="ORF">LTRI10_LOCUS2514</name>
</gene>
<reference evidence="3 4" key="1">
    <citation type="submission" date="2024-04" db="EMBL/GenBank/DDBJ databases">
        <authorList>
            <person name="Fracassetti M."/>
        </authorList>
    </citation>
    <scope>NUCLEOTIDE SEQUENCE [LARGE SCALE GENOMIC DNA]</scope>
</reference>
<dbReference type="AlphaFoldDB" id="A0AAV2CFG0"/>
<sequence length="80" mass="9180">MMEILMITDFLLWWSGSGLGCIKVTRRSSADWRQGTPTTLFVKDVTTEVGFKGKEETSRWSNSDSSSAHWKSITTYETRR</sequence>
<name>A0AAV2CFG0_9ROSI</name>
<accession>A0AAV2CFG0</accession>
<feature type="region of interest" description="Disordered" evidence="1">
    <location>
        <begin position="56"/>
        <end position="80"/>
    </location>
</feature>
<dbReference type="EMBL" id="OZ034813">
    <property type="protein sequence ID" value="CAL1354719.1"/>
    <property type="molecule type" value="Genomic_DNA"/>
</dbReference>
<feature type="compositionally biased region" description="Polar residues" evidence="1">
    <location>
        <begin position="59"/>
        <end position="80"/>
    </location>
</feature>
<feature type="chain" id="PRO_5043527918" description="Secreted protein" evidence="2">
    <location>
        <begin position="19"/>
        <end position="80"/>
    </location>
</feature>
<keyword evidence="4" id="KW-1185">Reference proteome</keyword>
<dbReference type="Proteomes" id="UP001497516">
    <property type="component" value="Chromosome 1"/>
</dbReference>